<dbReference type="STRING" id="630515.SAMN04489812_2662"/>
<proteinExistence type="predicted"/>
<accession>A0A1H1U6D2</accession>
<dbReference type="RefSeq" id="WP_157683439.1">
    <property type="nucleotide sequence ID" value="NZ_LT629772.1"/>
</dbReference>
<dbReference type="SUPFAM" id="SSF56601">
    <property type="entry name" value="beta-lactamase/transpeptidase-like"/>
    <property type="match status" value="1"/>
</dbReference>
<evidence type="ECO:0000313" key="4">
    <source>
        <dbReference type="Proteomes" id="UP000199103"/>
    </source>
</evidence>
<evidence type="ECO:0000259" key="2">
    <source>
        <dbReference type="Pfam" id="PF00144"/>
    </source>
</evidence>
<organism evidence="3 4">
    <name type="scientific">Microlunatus soli</name>
    <dbReference type="NCBI Taxonomy" id="630515"/>
    <lineage>
        <taxon>Bacteria</taxon>
        <taxon>Bacillati</taxon>
        <taxon>Actinomycetota</taxon>
        <taxon>Actinomycetes</taxon>
        <taxon>Propionibacteriales</taxon>
        <taxon>Propionibacteriaceae</taxon>
        <taxon>Microlunatus</taxon>
    </lineage>
</organism>
<feature type="domain" description="Beta-lactamase-related" evidence="2">
    <location>
        <begin position="7"/>
        <end position="332"/>
    </location>
</feature>
<dbReference type="AlphaFoldDB" id="A0A1H1U6D2"/>
<dbReference type="EMBL" id="LT629772">
    <property type="protein sequence ID" value="SDS68135.1"/>
    <property type="molecule type" value="Genomic_DNA"/>
</dbReference>
<gene>
    <name evidence="3" type="ORF">SAMN04489812_2662</name>
</gene>
<dbReference type="OrthoDB" id="3325701at2"/>
<feature type="compositionally biased region" description="Acidic residues" evidence="1">
    <location>
        <begin position="400"/>
        <end position="409"/>
    </location>
</feature>
<evidence type="ECO:0000313" key="3">
    <source>
        <dbReference type="EMBL" id="SDS68135.1"/>
    </source>
</evidence>
<keyword evidence="4" id="KW-1185">Reference proteome</keyword>
<protein>
    <submittedName>
        <fullName evidence="3">CubicO group peptidase, beta-lactamase class C family</fullName>
    </submittedName>
</protein>
<dbReference type="PANTHER" id="PTHR46825:SF9">
    <property type="entry name" value="BETA-LACTAMASE-RELATED DOMAIN-CONTAINING PROTEIN"/>
    <property type="match status" value="1"/>
</dbReference>
<dbReference type="Proteomes" id="UP000199103">
    <property type="component" value="Chromosome I"/>
</dbReference>
<dbReference type="InterPro" id="IPR012338">
    <property type="entry name" value="Beta-lactam/transpept-like"/>
</dbReference>
<dbReference type="InterPro" id="IPR001466">
    <property type="entry name" value="Beta-lactam-related"/>
</dbReference>
<feature type="region of interest" description="Disordered" evidence="1">
    <location>
        <begin position="395"/>
        <end position="418"/>
    </location>
</feature>
<dbReference type="InterPro" id="IPR050491">
    <property type="entry name" value="AmpC-like"/>
</dbReference>
<name>A0A1H1U6D2_9ACTN</name>
<reference evidence="3 4" key="1">
    <citation type="submission" date="2016-10" db="EMBL/GenBank/DDBJ databases">
        <authorList>
            <person name="de Groot N.N."/>
        </authorList>
    </citation>
    <scope>NUCLEOTIDE SEQUENCE [LARGE SCALE GENOMIC DNA]</scope>
    <source>
        <strain evidence="3 4">DSM 21800</strain>
    </source>
</reference>
<dbReference type="Pfam" id="PF00144">
    <property type="entry name" value="Beta-lactamase"/>
    <property type="match status" value="1"/>
</dbReference>
<feature type="region of interest" description="Disordered" evidence="1">
    <location>
        <begin position="442"/>
        <end position="464"/>
    </location>
</feature>
<dbReference type="PANTHER" id="PTHR46825">
    <property type="entry name" value="D-ALANYL-D-ALANINE-CARBOXYPEPTIDASE/ENDOPEPTIDASE AMPH"/>
    <property type="match status" value="1"/>
</dbReference>
<evidence type="ECO:0000256" key="1">
    <source>
        <dbReference type="SAM" id="MobiDB-lite"/>
    </source>
</evidence>
<dbReference type="Gene3D" id="3.40.710.10">
    <property type="entry name" value="DD-peptidase/beta-lactamase superfamily"/>
    <property type="match status" value="1"/>
</dbReference>
<sequence>MHNDHQALLDRLRDRHQVPGASLGVLSLADAESSDRIDSYASGVLNVETGVPVRTDAVFQIGSISKTFTATMIMQLAEQSRLEPDQTVQSLLPWFRLPDPEAAATVTIRQLLSHSSGIDGDVFTDYGRGDDAVTRYVAGLADVGQLYRPGSMFSYCNAGFVVLGRVIEELTGTTWDTALHDQLLGPLGLTSAGTLPEQAILGNAAVGHSGGPGEPRQLIRRWQLPRSIGPAGLIHADITDLLRYARLHLRDGSVDGVELITGGSVAAMRSRQIGTPPGIQVDGWQGLGWQVDHFDGHQVFGHNGATVGQYAYLLLVPDAGLAVGLLTNGPGAGLLWAELRQALLAEHGIAAPFTVDAPPEQPHRLTGSVPAVGRFARTGEEYEVAATDSGLQVTVIPTDESPDPDDEPETMPLVPVDDHHFVGRTDDRLGWTTFSYGTFTDDQNPAGGDYLYTGTRLTPRARAD</sequence>